<protein>
    <submittedName>
        <fullName evidence="5">EAL domain-containing protein</fullName>
    </submittedName>
</protein>
<dbReference type="InterPro" id="IPR000160">
    <property type="entry name" value="GGDEF_dom"/>
</dbReference>
<dbReference type="PROSITE" id="PS50883">
    <property type="entry name" value="EAL"/>
    <property type="match status" value="1"/>
</dbReference>
<evidence type="ECO:0000256" key="1">
    <source>
        <dbReference type="SAM" id="Coils"/>
    </source>
</evidence>
<dbReference type="SUPFAM" id="SSF55073">
    <property type="entry name" value="Nucleotide cyclase"/>
    <property type="match status" value="1"/>
</dbReference>
<accession>A0ABU9B4Y4</accession>
<organism evidence="5 6">
    <name type="scientific">Pseudaquabacterium rugosum</name>
    <dbReference type="NCBI Taxonomy" id="2984194"/>
    <lineage>
        <taxon>Bacteria</taxon>
        <taxon>Pseudomonadati</taxon>
        <taxon>Pseudomonadota</taxon>
        <taxon>Betaproteobacteria</taxon>
        <taxon>Burkholderiales</taxon>
        <taxon>Sphaerotilaceae</taxon>
        <taxon>Pseudaquabacterium</taxon>
    </lineage>
</organism>
<dbReference type="PANTHER" id="PTHR33121">
    <property type="entry name" value="CYCLIC DI-GMP PHOSPHODIESTERASE PDEF"/>
    <property type="match status" value="1"/>
</dbReference>
<feature type="domain" description="EAL" evidence="3">
    <location>
        <begin position="508"/>
        <end position="758"/>
    </location>
</feature>
<dbReference type="EMBL" id="JBBUTF010000003">
    <property type="protein sequence ID" value="MEK8024924.1"/>
    <property type="molecule type" value="Genomic_DNA"/>
</dbReference>
<keyword evidence="6" id="KW-1185">Reference proteome</keyword>
<feature type="compositionally biased region" description="Polar residues" evidence="2">
    <location>
        <begin position="1"/>
        <end position="10"/>
    </location>
</feature>
<evidence type="ECO:0000313" key="6">
    <source>
        <dbReference type="Proteomes" id="UP001368500"/>
    </source>
</evidence>
<dbReference type="InterPro" id="IPR029787">
    <property type="entry name" value="Nucleotide_cyclase"/>
</dbReference>
<dbReference type="Pfam" id="PF00563">
    <property type="entry name" value="EAL"/>
    <property type="match status" value="1"/>
</dbReference>
<dbReference type="PANTHER" id="PTHR33121:SF79">
    <property type="entry name" value="CYCLIC DI-GMP PHOSPHODIESTERASE PDED-RELATED"/>
    <property type="match status" value="1"/>
</dbReference>
<feature type="compositionally biased region" description="Low complexity" evidence="2">
    <location>
        <begin position="11"/>
        <end position="30"/>
    </location>
</feature>
<dbReference type="Gene3D" id="3.30.70.270">
    <property type="match status" value="1"/>
</dbReference>
<keyword evidence="1" id="KW-0175">Coiled coil</keyword>
<gene>
    <name evidence="5" type="ORF">AACH11_02945</name>
</gene>
<dbReference type="Pfam" id="PF00990">
    <property type="entry name" value="GGDEF"/>
    <property type="match status" value="1"/>
</dbReference>
<dbReference type="InterPro" id="IPR001633">
    <property type="entry name" value="EAL_dom"/>
</dbReference>
<dbReference type="Proteomes" id="UP001368500">
    <property type="component" value="Unassembled WGS sequence"/>
</dbReference>
<evidence type="ECO:0000313" key="5">
    <source>
        <dbReference type="EMBL" id="MEK8024924.1"/>
    </source>
</evidence>
<reference evidence="5 6" key="1">
    <citation type="submission" date="2024-04" db="EMBL/GenBank/DDBJ databases">
        <title>Novel species of the genus Ideonella isolated from streams.</title>
        <authorList>
            <person name="Lu H."/>
        </authorList>
    </citation>
    <scope>NUCLEOTIDE SEQUENCE [LARGE SCALE GENOMIC DNA]</scope>
    <source>
        <strain evidence="5 6">BYS139W</strain>
    </source>
</reference>
<feature type="coiled-coil region" evidence="1">
    <location>
        <begin position="301"/>
        <end position="339"/>
    </location>
</feature>
<sequence length="794" mass="83298">MFQLPSSATESPARAAVASVPPSGSLEAGEVGAGDVGAGRATIGEASRALALACTAPRLACVAAAVLLALPWGVGRHLLAEQQALRDGALLQQMAFGLAAAPGDLPQRLALAPLLAGPGARWWVIRDAEGTVLAQGGQEQVPRLAPAWVAHWIGPSSSSGTVLGAAALARAEPGDGAGAAAAAAASRALGAPRPFLSAAPGWSAVPDWALAAARGVGDSMSGALSAALGPATGQMDAGQTVPANERRLPATDRTDLQLAGAPVQLQVQAASHDLVDQWWSHWLLLAVTVAGAGVVSGLLLRLQQRRDLADASRQRAQLLQRQQELFDGQAAQLELLRRQIHTDEVTGLPNRRHFVAVLQEQLLAQGEAAQAGLLLLRVRDLAGLNQRIGHAQTDQALQLVARTLQSYPQRIPRCAAGRLNGADFGLLLPVAGLAAETADSLLQGLRAALAPLALQTQVVIGAVELERCQGATAALAAADAALAEAELMGGYVLASSRERPVMGELVGEVAWQRRIRRALMQGRVGLGEFPVCTPDGRVLHLDCPLRVQLMPGGPFEPAQRWLALAVRSRLATVVDDKAVALALEAIARDGIARCVNISAQALAFPEFVAGICRRLEQAPDAACRLWLDVPEALAMERPLLLREVARRWRPLGAMLALEHAGEDLARIPRLMDLGLDCIRIDARFVNGIAEPQADDRRRYLQGLVRLVQSVGLQITAEGVRQLADLEQLWALGFDAATGPALRPPADDALPTEEPPRAGRLRPAAEPSVGRPADGRALTPASRASSTEDEPVALA</sequence>
<dbReference type="SMART" id="SM00267">
    <property type="entry name" value="GGDEF"/>
    <property type="match status" value="1"/>
</dbReference>
<dbReference type="Gene3D" id="3.20.20.450">
    <property type="entry name" value="EAL domain"/>
    <property type="match status" value="1"/>
</dbReference>
<feature type="domain" description="GGDEF" evidence="4">
    <location>
        <begin position="369"/>
        <end position="498"/>
    </location>
</feature>
<evidence type="ECO:0000259" key="4">
    <source>
        <dbReference type="PROSITE" id="PS50887"/>
    </source>
</evidence>
<feature type="region of interest" description="Disordered" evidence="2">
    <location>
        <begin position="1"/>
        <end position="31"/>
    </location>
</feature>
<comment type="caution">
    <text evidence="5">The sequence shown here is derived from an EMBL/GenBank/DDBJ whole genome shotgun (WGS) entry which is preliminary data.</text>
</comment>
<dbReference type="InterPro" id="IPR043128">
    <property type="entry name" value="Rev_trsase/Diguanyl_cyclase"/>
</dbReference>
<dbReference type="InterPro" id="IPR050706">
    <property type="entry name" value="Cyclic-di-GMP_PDE-like"/>
</dbReference>
<evidence type="ECO:0000259" key="3">
    <source>
        <dbReference type="PROSITE" id="PS50883"/>
    </source>
</evidence>
<feature type="region of interest" description="Disordered" evidence="2">
    <location>
        <begin position="740"/>
        <end position="794"/>
    </location>
</feature>
<dbReference type="SMART" id="SM00052">
    <property type="entry name" value="EAL"/>
    <property type="match status" value="1"/>
</dbReference>
<name>A0ABU9B4Y4_9BURK</name>
<dbReference type="PROSITE" id="PS50887">
    <property type="entry name" value="GGDEF"/>
    <property type="match status" value="1"/>
</dbReference>
<dbReference type="SUPFAM" id="SSF141868">
    <property type="entry name" value="EAL domain-like"/>
    <property type="match status" value="1"/>
</dbReference>
<evidence type="ECO:0000256" key="2">
    <source>
        <dbReference type="SAM" id="MobiDB-lite"/>
    </source>
</evidence>
<dbReference type="InterPro" id="IPR035919">
    <property type="entry name" value="EAL_sf"/>
</dbReference>
<proteinExistence type="predicted"/>
<dbReference type="RefSeq" id="WP_341372709.1">
    <property type="nucleotide sequence ID" value="NZ_JBBUTF010000003.1"/>
</dbReference>